<protein>
    <submittedName>
        <fullName evidence="1">Uncharacterized protein</fullName>
    </submittedName>
</protein>
<evidence type="ECO:0000313" key="2">
    <source>
        <dbReference type="Proteomes" id="UP001165363"/>
    </source>
</evidence>
<dbReference type="Proteomes" id="UP001165363">
    <property type="component" value="Unassembled WGS sequence"/>
</dbReference>
<accession>A0ABT0RNY3</accession>
<evidence type="ECO:0000313" key="1">
    <source>
        <dbReference type="EMBL" id="MCL6684348.1"/>
    </source>
</evidence>
<sequence>MPPPATDAFKSNAQSGSLKLTLFAAPALADADKGFQSDVPVRLIEIADKAASVPLTSVKFVAPANANVGAAKKANAASAK</sequence>
<dbReference type="EMBL" id="JAMGBD010000002">
    <property type="protein sequence ID" value="MCL6684348.1"/>
    <property type="molecule type" value="Genomic_DNA"/>
</dbReference>
<organism evidence="1 2">
    <name type="scientific">Sphingomonas alba</name>
    <dbReference type="NCBI Taxonomy" id="2908208"/>
    <lineage>
        <taxon>Bacteria</taxon>
        <taxon>Pseudomonadati</taxon>
        <taxon>Pseudomonadota</taxon>
        <taxon>Alphaproteobacteria</taxon>
        <taxon>Sphingomonadales</taxon>
        <taxon>Sphingomonadaceae</taxon>
        <taxon>Sphingomonas</taxon>
    </lineage>
</organism>
<keyword evidence="2" id="KW-1185">Reference proteome</keyword>
<proteinExistence type="predicted"/>
<name>A0ABT0RNY3_9SPHN</name>
<dbReference type="RefSeq" id="WP_249848763.1">
    <property type="nucleotide sequence ID" value="NZ_JAMGBD010000002.1"/>
</dbReference>
<gene>
    <name evidence="1" type="ORF">LZ536_10610</name>
</gene>
<comment type="caution">
    <text evidence="1">The sequence shown here is derived from an EMBL/GenBank/DDBJ whole genome shotgun (WGS) entry which is preliminary data.</text>
</comment>
<reference evidence="1" key="1">
    <citation type="submission" date="2022-05" db="EMBL/GenBank/DDBJ databases">
        <authorList>
            <person name="Jo J.-H."/>
            <person name="Im W.-T."/>
        </authorList>
    </citation>
    <scope>NUCLEOTIDE SEQUENCE</scope>
    <source>
        <strain evidence="1">SE158</strain>
    </source>
</reference>